<dbReference type="SUPFAM" id="SSF103473">
    <property type="entry name" value="MFS general substrate transporter"/>
    <property type="match status" value="1"/>
</dbReference>
<dbReference type="Proteomes" id="UP001234581">
    <property type="component" value="Unassembled WGS sequence"/>
</dbReference>
<feature type="domain" description="Major facilitator superfamily (MFS) profile" evidence="8">
    <location>
        <begin position="9"/>
        <end position="169"/>
    </location>
</feature>
<evidence type="ECO:0000256" key="1">
    <source>
        <dbReference type="ARBA" id="ARBA00004127"/>
    </source>
</evidence>
<feature type="chain" id="PRO_5042140737" description="Major facilitator superfamily (MFS) profile domain-containing protein" evidence="7">
    <location>
        <begin position="22"/>
        <end position="169"/>
    </location>
</feature>
<dbReference type="EMBL" id="JARTCD010000013">
    <property type="protein sequence ID" value="KAJ8660436.1"/>
    <property type="molecule type" value="Genomic_DNA"/>
</dbReference>
<evidence type="ECO:0000313" key="9">
    <source>
        <dbReference type="EMBL" id="KAJ8660436.1"/>
    </source>
</evidence>
<accession>A0AAD7V8L4</accession>
<comment type="subcellular location">
    <subcellularLocation>
        <location evidence="1">Endomembrane system</location>
        <topology evidence="1">Multi-pass membrane protein</topology>
    </subcellularLocation>
</comment>
<sequence>MPKAKLALIVTALCIVSFLAAFDNIVISSNLPLAAAEYNGFGLYSWAQTAFLLTAATAQPLYGKYVHVFGRRLCFVFALLCYVLGAALCGASQSMLMLVIARALCGIGIGAFDSLMKIVIADHVPVRYIGKYQAALGISWGLGYIVGALVGGAAVERTNWRTVFWMAVG</sequence>
<keyword evidence="4 6" id="KW-1133">Transmembrane helix</keyword>
<dbReference type="GO" id="GO:0022857">
    <property type="term" value="F:transmembrane transporter activity"/>
    <property type="evidence" value="ECO:0007669"/>
    <property type="project" value="InterPro"/>
</dbReference>
<dbReference type="PANTHER" id="PTHR23501">
    <property type="entry name" value="MAJOR FACILITATOR SUPERFAMILY"/>
    <property type="match status" value="1"/>
</dbReference>
<reference evidence="9 10" key="1">
    <citation type="submission" date="2023-03" db="EMBL/GenBank/DDBJ databases">
        <title>Genome sequence of Lichtheimia ornata CBS 291.66.</title>
        <authorList>
            <person name="Mohabir J.T."/>
            <person name="Shea T.P."/>
            <person name="Kurbessoian T."/>
            <person name="Berby B."/>
            <person name="Fontaine J."/>
            <person name="Livny J."/>
            <person name="Gnirke A."/>
            <person name="Stajich J.E."/>
            <person name="Cuomo C.A."/>
        </authorList>
    </citation>
    <scope>NUCLEOTIDE SEQUENCE [LARGE SCALE GENOMIC DNA]</scope>
    <source>
        <strain evidence="9">CBS 291.66</strain>
    </source>
</reference>
<feature type="signal peptide" evidence="7">
    <location>
        <begin position="1"/>
        <end position="21"/>
    </location>
</feature>
<evidence type="ECO:0000259" key="8">
    <source>
        <dbReference type="PROSITE" id="PS50850"/>
    </source>
</evidence>
<gene>
    <name evidence="9" type="ORF">O0I10_003894</name>
</gene>
<dbReference type="Pfam" id="PF07690">
    <property type="entry name" value="MFS_1"/>
    <property type="match status" value="1"/>
</dbReference>
<dbReference type="PROSITE" id="PS50850">
    <property type="entry name" value="MFS"/>
    <property type="match status" value="1"/>
</dbReference>
<keyword evidence="10" id="KW-1185">Reference proteome</keyword>
<dbReference type="InterPro" id="IPR011701">
    <property type="entry name" value="MFS"/>
</dbReference>
<evidence type="ECO:0000256" key="4">
    <source>
        <dbReference type="ARBA" id="ARBA00022989"/>
    </source>
</evidence>
<dbReference type="PRINTS" id="PR01036">
    <property type="entry name" value="TCRTETB"/>
</dbReference>
<feature type="transmembrane region" description="Helical" evidence="6">
    <location>
        <begin position="74"/>
        <end position="93"/>
    </location>
</feature>
<dbReference type="Gene3D" id="1.20.1250.20">
    <property type="entry name" value="MFS general substrate transporter like domains"/>
    <property type="match status" value="1"/>
</dbReference>
<evidence type="ECO:0000256" key="5">
    <source>
        <dbReference type="ARBA" id="ARBA00023136"/>
    </source>
</evidence>
<feature type="transmembrane region" description="Helical" evidence="6">
    <location>
        <begin position="99"/>
        <end position="120"/>
    </location>
</feature>
<dbReference type="GO" id="GO:0005886">
    <property type="term" value="C:plasma membrane"/>
    <property type="evidence" value="ECO:0007669"/>
    <property type="project" value="TreeGrafter"/>
</dbReference>
<proteinExistence type="predicted"/>
<dbReference type="InterPro" id="IPR020846">
    <property type="entry name" value="MFS_dom"/>
</dbReference>
<keyword evidence="2" id="KW-0813">Transport</keyword>
<keyword evidence="3 6" id="KW-0812">Transmembrane</keyword>
<evidence type="ECO:0000256" key="3">
    <source>
        <dbReference type="ARBA" id="ARBA00022692"/>
    </source>
</evidence>
<dbReference type="InterPro" id="IPR036259">
    <property type="entry name" value="MFS_trans_sf"/>
</dbReference>
<dbReference type="GeneID" id="83211307"/>
<dbReference type="RefSeq" id="XP_058345349.1">
    <property type="nucleotide sequence ID" value="XM_058483960.1"/>
</dbReference>
<evidence type="ECO:0000256" key="7">
    <source>
        <dbReference type="SAM" id="SignalP"/>
    </source>
</evidence>
<comment type="caution">
    <text evidence="9">The sequence shown here is derived from an EMBL/GenBank/DDBJ whole genome shotgun (WGS) entry which is preliminary data.</text>
</comment>
<protein>
    <recommendedName>
        <fullName evidence="8">Major facilitator superfamily (MFS) profile domain-containing protein</fullName>
    </recommendedName>
</protein>
<feature type="transmembrane region" description="Helical" evidence="6">
    <location>
        <begin position="132"/>
        <end position="155"/>
    </location>
</feature>
<keyword evidence="7" id="KW-0732">Signal</keyword>
<evidence type="ECO:0000256" key="6">
    <source>
        <dbReference type="SAM" id="Phobius"/>
    </source>
</evidence>
<dbReference type="GO" id="GO:0012505">
    <property type="term" value="C:endomembrane system"/>
    <property type="evidence" value="ECO:0007669"/>
    <property type="project" value="UniProtKB-SubCell"/>
</dbReference>
<organism evidence="9 10">
    <name type="scientific">Lichtheimia ornata</name>
    <dbReference type="NCBI Taxonomy" id="688661"/>
    <lineage>
        <taxon>Eukaryota</taxon>
        <taxon>Fungi</taxon>
        <taxon>Fungi incertae sedis</taxon>
        <taxon>Mucoromycota</taxon>
        <taxon>Mucoromycotina</taxon>
        <taxon>Mucoromycetes</taxon>
        <taxon>Mucorales</taxon>
        <taxon>Lichtheimiaceae</taxon>
        <taxon>Lichtheimia</taxon>
    </lineage>
</organism>
<keyword evidence="5 6" id="KW-0472">Membrane</keyword>
<evidence type="ECO:0000313" key="10">
    <source>
        <dbReference type="Proteomes" id="UP001234581"/>
    </source>
</evidence>
<dbReference type="AlphaFoldDB" id="A0AAD7V8L4"/>
<evidence type="ECO:0000256" key="2">
    <source>
        <dbReference type="ARBA" id="ARBA00022448"/>
    </source>
</evidence>
<name>A0AAD7V8L4_9FUNG</name>
<dbReference type="PANTHER" id="PTHR23501:SF191">
    <property type="entry name" value="VACUOLAR BASIC AMINO ACID TRANSPORTER 4"/>
    <property type="match status" value="1"/>
</dbReference>
<feature type="transmembrane region" description="Helical" evidence="6">
    <location>
        <begin position="45"/>
        <end position="62"/>
    </location>
</feature>